<gene>
    <name evidence="1" type="ORF">OCTVUL_1B026970</name>
</gene>
<organism evidence="1 2">
    <name type="scientific">Octopus vulgaris</name>
    <name type="common">Common octopus</name>
    <dbReference type="NCBI Taxonomy" id="6645"/>
    <lineage>
        <taxon>Eukaryota</taxon>
        <taxon>Metazoa</taxon>
        <taxon>Spiralia</taxon>
        <taxon>Lophotrochozoa</taxon>
        <taxon>Mollusca</taxon>
        <taxon>Cephalopoda</taxon>
        <taxon>Coleoidea</taxon>
        <taxon>Octopodiformes</taxon>
        <taxon>Octopoda</taxon>
        <taxon>Incirrata</taxon>
        <taxon>Octopodidae</taxon>
        <taxon>Octopus</taxon>
    </lineage>
</organism>
<sequence>MPHDILLREKFVQAVELEVMDLILKRDSKCFYQTSHECAKFYDKYIHKACHKYNNSNGNNNGYNNMIKYDNDNNNKKKKNEHKIWLIVPYGAQIKMNIIKVILDIIEQFIHDNPKYKNIFSRNKFGVGYSTTNSVGVEMKESCTHQFEQICNYPHWTFKAI</sequence>
<protein>
    <submittedName>
        <fullName evidence="1">Uncharacterized protein</fullName>
    </submittedName>
</protein>
<dbReference type="EMBL" id="OX597831">
    <property type="protein sequence ID" value="CAI9735836.1"/>
    <property type="molecule type" value="Genomic_DNA"/>
</dbReference>
<evidence type="ECO:0000313" key="1">
    <source>
        <dbReference type="EMBL" id="CAI9735836.1"/>
    </source>
</evidence>
<dbReference type="Proteomes" id="UP001162480">
    <property type="component" value="Chromosome 18"/>
</dbReference>
<accession>A0AA36BLS9</accession>
<name>A0AA36BLS9_OCTVU</name>
<keyword evidence="2" id="KW-1185">Reference proteome</keyword>
<dbReference type="AlphaFoldDB" id="A0AA36BLS9"/>
<evidence type="ECO:0000313" key="2">
    <source>
        <dbReference type="Proteomes" id="UP001162480"/>
    </source>
</evidence>
<proteinExistence type="predicted"/>
<reference evidence="1" key="1">
    <citation type="submission" date="2023-08" db="EMBL/GenBank/DDBJ databases">
        <authorList>
            <person name="Alioto T."/>
            <person name="Alioto T."/>
            <person name="Gomez Garrido J."/>
        </authorList>
    </citation>
    <scope>NUCLEOTIDE SEQUENCE</scope>
</reference>